<dbReference type="SUPFAM" id="SSF81296">
    <property type="entry name" value="E set domains"/>
    <property type="match status" value="1"/>
</dbReference>
<gene>
    <name evidence="2" type="primary">A2ML1_4</name>
    <name evidence="2" type="ORF">SK128_028027</name>
</gene>
<name>A0AAN8X3E8_HALRR</name>
<protein>
    <submittedName>
        <fullName evidence="2">Endopeptidase inhibitor activity protein</fullName>
    </submittedName>
</protein>
<dbReference type="SMART" id="SM01360">
    <property type="entry name" value="A2M"/>
    <property type="match status" value="1"/>
</dbReference>
<evidence type="ECO:0000313" key="2">
    <source>
        <dbReference type="EMBL" id="KAK7071374.1"/>
    </source>
</evidence>
<dbReference type="Gene3D" id="2.60.40.10">
    <property type="entry name" value="Immunoglobulins"/>
    <property type="match status" value="1"/>
</dbReference>
<dbReference type="Gene3D" id="2.20.130.20">
    <property type="match status" value="1"/>
</dbReference>
<reference evidence="2 3" key="1">
    <citation type="submission" date="2023-11" db="EMBL/GenBank/DDBJ databases">
        <title>Halocaridina rubra genome assembly.</title>
        <authorList>
            <person name="Smith C."/>
        </authorList>
    </citation>
    <scope>NUCLEOTIDE SEQUENCE [LARGE SCALE GENOMIC DNA]</scope>
    <source>
        <strain evidence="2">EP-1</strain>
        <tissue evidence="2">Whole</tissue>
    </source>
</reference>
<dbReference type="PANTHER" id="PTHR11412:SF171">
    <property type="entry name" value="PREGNANCY ZONE PROTEIN-LIKE PROTEIN"/>
    <property type="match status" value="1"/>
</dbReference>
<dbReference type="InterPro" id="IPR050473">
    <property type="entry name" value="A2M/Complement_sys"/>
</dbReference>
<dbReference type="PANTHER" id="PTHR11412">
    <property type="entry name" value="MACROGLOBULIN / COMPLEMENT"/>
    <property type="match status" value="1"/>
</dbReference>
<proteinExistence type="predicted"/>
<accession>A0AAN8X3E8</accession>
<dbReference type="Pfam" id="PF00207">
    <property type="entry name" value="A2M"/>
    <property type="match status" value="1"/>
</dbReference>
<dbReference type="Proteomes" id="UP001381693">
    <property type="component" value="Unassembled WGS sequence"/>
</dbReference>
<keyword evidence="3" id="KW-1185">Reference proteome</keyword>
<evidence type="ECO:0000259" key="1">
    <source>
        <dbReference type="SMART" id="SM01360"/>
    </source>
</evidence>
<dbReference type="AlphaFoldDB" id="A0AAN8X3E8"/>
<dbReference type="EMBL" id="JAXCGZ010014880">
    <property type="protein sequence ID" value="KAK7071374.1"/>
    <property type="molecule type" value="Genomic_DNA"/>
</dbReference>
<dbReference type="InterPro" id="IPR014756">
    <property type="entry name" value="Ig_E-set"/>
</dbReference>
<dbReference type="GO" id="GO:0004866">
    <property type="term" value="F:endopeptidase inhibitor activity"/>
    <property type="evidence" value="ECO:0007669"/>
    <property type="project" value="InterPro"/>
</dbReference>
<evidence type="ECO:0000313" key="3">
    <source>
        <dbReference type="Proteomes" id="UP001381693"/>
    </source>
</evidence>
<dbReference type="InterPro" id="IPR001599">
    <property type="entry name" value="Macroglobln_a2"/>
</dbReference>
<feature type="domain" description="Alpha-2-macroglobulin" evidence="1">
    <location>
        <begin position="1"/>
        <end position="85"/>
    </location>
</feature>
<organism evidence="2 3">
    <name type="scientific">Halocaridina rubra</name>
    <name type="common">Hawaiian red shrimp</name>
    <dbReference type="NCBI Taxonomy" id="373956"/>
    <lineage>
        <taxon>Eukaryota</taxon>
        <taxon>Metazoa</taxon>
        <taxon>Ecdysozoa</taxon>
        <taxon>Arthropoda</taxon>
        <taxon>Crustacea</taxon>
        <taxon>Multicrustacea</taxon>
        <taxon>Malacostraca</taxon>
        <taxon>Eumalacostraca</taxon>
        <taxon>Eucarida</taxon>
        <taxon>Decapoda</taxon>
        <taxon>Pleocyemata</taxon>
        <taxon>Caridea</taxon>
        <taxon>Atyoidea</taxon>
        <taxon>Atyidae</taxon>
        <taxon>Halocaridina</taxon>
    </lineage>
</organism>
<sequence>MLYRPEGVSDQELNLPDTITEWVGKAVCVHPEKGLGVSQQAAITTFTPFFSDLTLPPSVKRGEILPVKISVFNYLDESLPIRVILEPSSEYEIVEDPAARATQLALEAGHRSSCIPKQDKVVHTIKIRPLVIGDVNLTVRAFVDELFPEACGPEYVISKRYFNTASISKVSV</sequence>
<comment type="caution">
    <text evidence="2">The sequence shown here is derived from an EMBL/GenBank/DDBJ whole genome shotgun (WGS) entry which is preliminary data.</text>
</comment>
<dbReference type="InterPro" id="IPR013783">
    <property type="entry name" value="Ig-like_fold"/>
</dbReference>